<evidence type="ECO:0000256" key="1">
    <source>
        <dbReference type="ARBA" id="ARBA00022741"/>
    </source>
</evidence>
<proteinExistence type="predicted"/>
<dbReference type="PIRSF" id="PIRSF000709">
    <property type="entry name" value="6PFK_2-Ptase"/>
    <property type="match status" value="1"/>
</dbReference>
<dbReference type="Pfam" id="PF01591">
    <property type="entry name" value="6PF2K"/>
    <property type="match status" value="1"/>
</dbReference>
<dbReference type="PANTHER" id="PTHR10606">
    <property type="entry name" value="6-PHOSPHOFRUCTO-2-KINASE/FRUCTOSE-2,6-BISPHOSPHATASE"/>
    <property type="match status" value="1"/>
</dbReference>
<dbReference type="Gene3D" id="3.40.50.1240">
    <property type="entry name" value="Phosphoglycerate mutase-like"/>
    <property type="match status" value="1"/>
</dbReference>
<organism evidence="4">
    <name type="scientific">Proboscia inermis</name>
    <dbReference type="NCBI Taxonomy" id="420281"/>
    <lineage>
        <taxon>Eukaryota</taxon>
        <taxon>Sar</taxon>
        <taxon>Stramenopiles</taxon>
        <taxon>Ochrophyta</taxon>
        <taxon>Bacillariophyta</taxon>
        <taxon>Coscinodiscophyceae</taxon>
        <taxon>Rhizosoleniophycidae</taxon>
        <taxon>Rhizosoleniales</taxon>
        <taxon>Rhizosoleniaceae</taxon>
        <taxon>Proboscia</taxon>
    </lineage>
</organism>
<evidence type="ECO:0000259" key="3">
    <source>
        <dbReference type="Pfam" id="PF01591"/>
    </source>
</evidence>
<keyword evidence="2" id="KW-0067">ATP-binding</keyword>
<dbReference type="InterPro" id="IPR013078">
    <property type="entry name" value="His_Pase_superF_clade-1"/>
</dbReference>
<sequence>MILRTIDKSSSQEQIGVVFVESICDDQELLDENFLNKIRTSPDFAGMSEEDAMRDMRARSKKYEEQYETIEDDSLSYIKIFNLSSKLLANQIYGRISKIIVPALMAWNIGSRPILFCRAGETSNSSGGHYDEINYDCSDEIPEKCAPETNGKRKRFSFSRKDEGISFGGKQFRDALRDFVVKEANEFMVKRDLALREQTFFPNLVTGTSRNGLSTLVKRCKSNRDDSAKQFALKAPRQLCPCVIMTSTMPRAIQTVTWDDFPYYVNEYSNLNPVDKGEFSGLELSDLREKDPQWYNELEKDPFLTRFPGGECYQDLIHRLETCVIDMEQQVSPVVVVSHISVIQCLLAYFRNSPVEECTSIEVPLHTVIKLTPSKGGSWTESIHPLLPREHRRKPCAYSGHIYENGCRSLYLKTNTPIWGDHVHYDF</sequence>
<dbReference type="GO" id="GO:0005524">
    <property type="term" value="F:ATP binding"/>
    <property type="evidence" value="ECO:0007669"/>
    <property type="project" value="UniProtKB-KW"/>
</dbReference>
<name>A0A7S0CK58_9STRA</name>
<dbReference type="InterPro" id="IPR013079">
    <property type="entry name" value="6Phosfructo_kin"/>
</dbReference>
<accession>A0A7S0CK58</accession>
<evidence type="ECO:0000313" key="4">
    <source>
        <dbReference type="EMBL" id="CAD8425770.1"/>
    </source>
</evidence>
<gene>
    <name evidence="4" type="ORF">PINE0816_LOCUS21930</name>
</gene>
<dbReference type="SUPFAM" id="SSF52540">
    <property type="entry name" value="P-loop containing nucleoside triphosphate hydrolases"/>
    <property type="match status" value="1"/>
</dbReference>
<feature type="domain" description="6-phosphofructo-2-kinase" evidence="3">
    <location>
        <begin position="6"/>
        <end position="106"/>
    </location>
</feature>
<dbReference type="AlphaFoldDB" id="A0A7S0CK58"/>
<dbReference type="EMBL" id="HBEL01047300">
    <property type="protein sequence ID" value="CAD8425770.1"/>
    <property type="molecule type" value="Transcribed_RNA"/>
</dbReference>
<dbReference type="Pfam" id="PF00300">
    <property type="entry name" value="His_Phos_1"/>
    <property type="match status" value="1"/>
</dbReference>
<dbReference type="SUPFAM" id="SSF53254">
    <property type="entry name" value="Phosphoglycerate mutase-like"/>
    <property type="match status" value="1"/>
</dbReference>
<dbReference type="InterPro" id="IPR029033">
    <property type="entry name" value="His_PPase_superfam"/>
</dbReference>
<dbReference type="GO" id="GO:0004331">
    <property type="term" value="F:fructose-2,6-bisphosphate 2-phosphatase activity"/>
    <property type="evidence" value="ECO:0007669"/>
    <property type="project" value="TreeGrafter"/>
</dbReference>
<dbReference type="GO" id="GO:0006003">
    <property type="term" value="P:fructose 2,6-bisphosphate metabolic process"/>
    <property type="evidence" value="ECO:0007669"/>
    <property type="project" value="InterPro"/>
</dbReference>
<dbReference type="InterPro" id="IPR003094">
    <property type="entry name" value="6Pfruct_kin"/>
</dbReference>
<dbReference type="GO" id="GO:0006000">
    <property type="term" value="P:fructose metabolic process"/>
    <property type="evidence" value="ECO:0007669"/>
    <property type="project" value="InterPro"/>
</dbReference>
<dbReference type="PANTHER" id="PTHR10606:SF49">
    <property type="entry name" value="6-PHOSPHOFRUCTO-2-KINASE DOMAIN-CONTAINING PROTEIN"/>
    <property type="match status" value="1"/>
</dbReference>
<dbReference type="InterPro" id="IPR027417">
    <property type="entry name" value="P-loop_NTPase"/>
</dbReference>
<keyword evidence="1" id="KW-0547">Nucleotide-binding</keyword>
<protein>
    <recommendedName>
        <fullName evidence="3">6-phosphofructo-2-kinase domain-containing protein</fullName>
    </recommendedName>
</protein>
<dbReference type="Gene3D" id="3.40.50.300">
    <property type="entry name" value="P-loop containing nucleotide triphosphate hydrolases"/>
    <property type="match status" value="1"/>
</dbReference>
<dbReference type="GO" id="GO:0005829">
    <property type="term" value="C:cytosol"/>
    <property type="evidence" value="ECO:0007669"/>
    <property type="project" value="TreeGrafter"/>
</dbReference>
<evidence type="ECO:0000256" key="2">
    <source>
        <dbReference type="ARBA" id="ARBA00022840"/>
    </source>
</evidence>
<dbReference type="GO" id="GO:0003873">
    <property type="term" value="F:6-phosphofructo-2-kinase activity"/>
    <property type="evidence" value="ECO:0007669"/>
    <property type="project" value="InterPro"/>
</dbReference>
<reference evidence="4" key="1">
    <citation type="submission" date="2021-01" db="EMBL/GenBank/DDBJ databases">
        <authorList>
            <person name="Corre E."/>
            <person name="Pelletier E."/>
            <person name="Niang G."/>
            <person name="Scheremetjew M."/>
            <person name="Finn R."/>
            <person name="Kale V."/>
            <person name="Holt S."/>
            <person name="Cochrane G."/>
            <person name="Meng A."/>
            <person name="Brown T."/>
            <person name="Cohen L."/>
        </authorList>
    </citation>
    <scope>NUCLEOTIDE SEQUENCE</scope>
    <source>
        <strain evidence="4">CCAP1064/1</strain>
    </source>
</reference>